<name>A0AAU6T488_9GAMM</name>
<dbReference type="EMBL" id="CP095328">
    <property type="protein sequence ID" value="XAG39927.1"/>
    <property type="molecule type" value="Genomic_DNA"/>
</dbReference>
<feature type="signal peptide" evidence="1">
    <location>
        <begin position="1"/>
        <end position="20"/>
    </location>
</feature>
<dbReference type="InterPro" id="IPR050582">
    <property type="entry name" value="HAD-like_SerB"/>
</dbReference>
<reference evidence="2" key="1">
    <citation type="submission" date="2022-03" db="EMBL/GenBank/DDBJ databases">
        <title>Sea Food Isolates.</title>
        <authorList>
            <person name="Li C."/>
        </authorList>
    </citation>
    <scope>NUCLEOTIDE SEQUENCE</scope>
    <source>
        <strain evidence="2">19NY04SH05-1</strain>
    </source>
</reference>
<dbReference type="Gene3D" id="3.40.50.1000">
    <property type="entry name" value="HAD superfamily/HAD-like"/>
    <property type="match status" value="1"/>
</dbReference>
<feature type="chain" id="PRO_5043716836" evidence="1">
    <location>
        <begin position="21"/>
        <end position="335"/>
    </location>
</feature>
<dbReference type="SUPFAM" id="SSF56784">
    <property type="entry name" value="HAD-like"/>
    <property type="match status" value="1"/>
</dbReference>
<keyword evidence="2" id="KW-0378">Hydrolase</keyword>
<dbReference type="GO" id="GO:0016787">
    <property type="term" value="F:hydrolase activity"/>
    <property type="evidence" value="ECO:0007669"/>
    <property type="project" value="UniProtKB-KW"/>
</dbReference>
<keyword evidence="1" id="KW-0732">Signal</keyword>
<dbReference type="Pfam" id="PF12710">
    <property type="entry name" value="HAD"/>
    <property type="match status" value="1"/>
</dbReference>
<proteinExistence type="predicted"/>
<dbReference type="InterPro" id="IPR036412">
    <property type="entry name" value="HAD-like_sf"/>
</dbReference>
<organism evidence="2">
    <name type="scientific">Aeromonas sp. 19NY04SH05-1</name>
    <dbReference type="NCBI Taxonomy" id="2920537"/>
    <lineage>
        <taxon>Bacteria</taxon>
        <taxon>Pseudomonadati</taxon>
        <taxon>Pseudomonadota</taxon>
        <taxon>Gammaproteobacteria</taxon>
        <taxon>Aeromonadales</taxon>
        <taxon>Aeromonadaceae</taxon>
        <taxon>Aeromonas</taxon>
    </lineage>
</organism>
<sequence>MKLTRLSSLLLLCGAFAAQAAPQDPLFAWNDTTAKQAIIKWVADATDQQKATFIPEEKRFVVFDNDGTLWPEAPLTFQLQFAIDEIKRMAPDHPEWKKEPVAAAVLNDDLKALTRMGEKGLVQLVVLTHSGMTTTEFAKRVNNWVSSKKDPRYGCHYNQLGYLPMKQLLTYLRENGFKTWIVSGGGADFIRELAEPMYGIPPQQVVGSFAQGEFTLTEDGSAIRKTMTGAYYDDGKAKPAAIHLFMGQRPVAAFGNSDGDVPMLQYTSTNPDYRTFGLLVHHTDAKREYAYDSHPPASGKLVDGLAQAKARGWVVVDMKSDWNQVFDPALCPNAP</sequence>
<protein>
    <submittedName>
        <fullName evidence="2">Haloacid dehalogenase-like hydrolase</fullName>
    </submittedName>
</protein>
<gene>
    <name evidence="2" type="ORF">MRK42_13010</name>
</gene>
<evidence type="ECO:0000313" key="2">
    <source>
        <dbReference type="EMBL" id="XAG39927.1"/>
    </source>
</evidence>
<dbReference type="RefSeq" id="WP_338610347.1">
    <property type="nucleotide sequence ID" value="NZ_CP095328.1"/>
</dbReference>
<accession>A0AAU6T488</accession>
<dbReference type="PANTHER" id="PTHR43344">
    <property type="entry name" value="PHOSPHOSERINE PHOSPHATASE"/>
    <property type="match status" value="1"/>
</dbReference>
<dbReference type="AlphaFoldDB" id="A0AAU6T488"/>
<evidence type="ECO:0000256" key="1">
    <source>
        <dbReference type="SAM" id="SignalP"/>
    </source>
</evidence>
<dbReference type="InterPro" id="IPR023214">
    <property type="entry name" value="HAD_sf"/>
</dbReference>